<name>A0A3F3PWF5_9EURO</name>
<evidence type="ECO:0000313" key="2">
    <source>
        <dbReference type="EMBL" id="RDH31215.1"/>
    </source>
</evidence>
<evidence type="ECO:0000313" key="3">
    <source>
        <dbReference type="Proteomes" id="UP000253729"/>
    </source>
</evidence>
<organism evidence="2 3">
    <name type="scientific">Aspergillus welwitschiae</name>
    <dbReference type="NCBI Taxonomy" id="1341132"/>
    <lineage>
        <taxon>Eukaryota</taxon>
        <taxon>Fungi</taxon>
        <taxon>Dikarya</taxon>
        <taxon>Ascomycota</taxon>
        <taxon>Pezizomycotina</taxon>
        <taxon>Eurotiomycetes</taxon>
        <taxon>Eurotiomycetidae</taxon>
        <taxon>Eurotiales</taxon>
        <taxon>Aspergillaceae</taxon>
        <taxon>Aspergillus</taxon>
        <taxon>Aspergillus subgen. Circumdati</taxon>
    </lineage>
</organism>
<dbReference type="Proteomes" id="UP000253729">
    <property type="component" value="Unassembled WGS sequence"/>
</dbReference>
<reference evidence="2 3" key="1">
    <citation type="submission" date="2018-07" db="EMBL/GenBank/DDBJ databases">
        <title>The genomes of Aspergillus section Nigri reveals drivers in fungal speciation.</title>
        <authorList>
            <consortium name="DOE Joint Genome Institute"/>
            <person name="Vesth T.C."/>
            <person name="Nybo J."/>
            <person name="Theobald S."/>
            <person name="Brandl J."/>
            <person name="Frisvad J.C."/>
            <person name="Nielsen K.F."/>
            <person name="Lyhne E.K."/>
            <person name="Kogle M.E."/>
            <person name="Kuo A."/>
            <person name="Riley R."/>
            <person name="Clum A."/>
            <person name="Nolan M."/>
            <person name="Lipzen A."/>
            <person name="Salamov A."/>
            <person name="Henrissat B."/>
            <person name="Wiebenga A."/>
            <person name="De vries R.P."/>
            <person name="Grigoriev I.V."/>
            <person name="Mortensen U.H."/>
            <person name="Andersen M.R."/>
            <person name="Baker S.E."/>
        </authorList>
    </citation>
    <scope>NUCLEOTIDE SEQUENCE [LARGE SCALE GENOMIC DNA]</scope>
    <source>
        <strain evidence="2 3">CBS 139.54b</strain>
    </source>
</reference>
<accession>A0A3F3PWF5</accession>
<evidence type="ECO:0000256" key="1">
    <source>
        <dbReference type="SAM" id="MobiDB-lite"/>
    </source>
</evidence>
<dbReference type="AlphaFoldDB" id="A0A3F3PWF5"/>
<protein>
    <submittedName>
        <fullName evidence="2">Uncharacterized protein</fullName>
    </submittedName>
</protein>
<sequence>MTRGGRRSMPPRATCNVTITIPPSIRTNRPSRERVEEISTPSDQVPAEVAFDGSSGVPSPVSTSLTKVGCHDVVDVIAAEIDMMMMVTLASLLLDNTIVQSDCIWSGTIHWSRSSCGILLIESNRVQIYLLLVLRSNSELTTTMNSCQWC</sequence>
<proteinExistence type="predicted"/>
<feature type="region of interest" description="Disordered" evidence="1">
    <location>
        <begin position="22"/>
        <end position="41"/>
    </location>
</feature>
<dbReference type="GeneID" id="38144568"/>
<dbReference type="RefSeq" id="XP_026624237.1">
    <property type="nucleotide sequence ID" value="XM_026776212.1"/>
</dbReference>
<dbReference type="EMBL" id="KZ852056">
    <property type="protein sequence ID" value="RDH31215.1"/>
    <property type="molecule type" value="Genomic_DNA"/>
</dbReference>
<keyword evidence="3" id="KW-1185">Reference proteome</keyword>
<gene>
    <name evidence="2" type="ORF">BDQ94DRAFT_62960</name>
</gene>